<dbReference type="AlphaFoldDB" id="X6P2C2"/>
<keyword evidence="2" id="KW-0812">Transmembrane</keyword>
<keyword evidence="2" id="KW-0472">Membrane</keyword>
<proteinExistence type="predicted"/>
<organism evidence="3 4">
    <name type="scientific">Reticulomyxa filosa</name>
    <dbReference type="NCBI Taxonomy" id="46433"/>
    <lineage>
        <taxon>Eukaryota</taxon>
        <taxon>Sar</taxon>
        <taxon>Rhizaria</taxon>
        <taxon>Retaria</taxon>
        <taxon>Foraminifera</taxon>
        <taxon>Monothalamids</taxon>
        <taxon>Reticulomyxidae</taxon>
        <taxon>Reticulomyxa</taxon>
    </lineage>
</organism>
<feature type="compositionally biased region" description="Basic and acidic residues" evidence="1">
    <location>
        <begin position="108"/>
        <end position="149"/>
    </location>
</feature>
<name>X6P2C2_RETFI</name>
<sequence length="267" mass="31706">MYCLISIDHFVKYGGLSSNSEKYSVNSFSVGVVSDDYFLGMFLLISVVCSLWRYALQSKLLGTAKRLAAAEYGENLMPSFIDPSRDKAKLEKLNGEWKKRSGKELKNLEKEKEKKKEEKLEKDEKSDESAKHSKELQNFVDKHEKEDKKKNKSQTKAISMKEWCEQTGWNEEQMEEYWIYYWTEAQKKELIQKYLEEVWKGLTVAFNGLFGCYVMWCQPSFWDTKLLWIQFPQQETWRTTALYCISAGYHMHRAVFQFFEHQRKDFV</sequence>
<evidence type="ECO:0000313" key="3">
    <source>
        <dbReference type="EMBL" id="ETO32705.1"/>
    </source>
</evidence>
<keyword evidence="2" id="KW-1133">Transmembrane helix</keyword>
<reference evidence="3 4" key="1">
    <citation type="journal article" date="2013" name="Curr. Biol.">
        <title>The Genome of the Foraminiferan Reticulomyxa filosa.</title>
        <authorList>
            <person name="Glockner G."/>
            <person name="Hulsmann N."/>
            <person name="Schleicher M."/>
            <person name="Noegel A.A."/>
            <person name="Eichinger L."/>
            <person name="Gallinger C."/>
            <person name="Pawlowski J."/>
            <person name="Sierra R."/>
            <person name="Euteneuer U."/>
            <person name="Pillet L."/>
            <person name="Moustafa A."/>
            <person name="Platzer M."/>
            <person name="Groth M."/>
            <person name="Szafranski K."/>
            <person name="Schliwa M."/>
        </authorList>
    </citation>
    <scope>NUCLEOTIDE SEQUENCE [LARGE SCALE GENOMIC DNA]</scope>
</reference>
<accession>X6P2C2</accession>
<dbReference type="EMBL" id="ASPP01003993">
    <property type="protein sequence ID" value="ETO32705.1"/>
    <property type="molecule type" value="Genomic_DNA"/>
</dbReference>
<dbReference type="GO" id="GO:0050291">
    <property type="term" value="F:sphingosine N-acyltransferase activity"/>
    <property type="evidence" value="ECO:0007669"/>
    <property type="project" value="InterPro"/>
</dbReference>
<protein>
    <submittedName>
        <fullName evidence="3">Uncharacterized protein</fullName>
    </submittedName>
</protein>
<dbReference type="GO" id="GO:0046513">
    <property type="term" value="P:ceramide biosynthetic process"/>
    <property type="evidence" value="ECO:0007669"/>
    <property type="project" value="InterPro"/>
</dbReference>
<evidence type="ECO:0000256" key="2">
    <source>
        <dbReference type="SAM" id="Phobius"/>
    </source>
</evidence>
<dbReference type="GO" id="GO:0016020">
    <property type="term" value="C:membrane"/>
    <property type="evidence" value="ECO:0007669"/>
    <property type="project" value="GOC"/>
</dbReference>
<dbReference type="OrthoDB" id="537032at2759"/>
<feature type="non-terminal residue" evidence="3">
    <location>
        <position position="267"/>
    </location>
</feature>
<dbReference type="PANTHER" id="PTHR12560:SF0">
    <property type="entry name" value="LD18904P"/>
    <property type="match status" value="1"/>
</dbReference>
<feature type="region of interest" description="Disordered" evidence="1">
    <location>
        <begin position="108"/>
        <end position="153"/>
    </location>
</feature>
<comment type="caution">
    <text evidence="3">The sequence shown here is derived from an EMBL/GenBank/DDBJ whole genome shotgun (WGS) entry which is preliminary data.</text>
</comment>
<dbReference type="Proteomes" id="UP000023152">
    <property type="component" value="Unassembled WGS sequence"/>
</dbReference>
<dbReference type="InterPro" id="IPR016439">
    <property type="entry name" value="Lag1/Lac1-like"/>
</dbReference>
<feature type="transmembrane region" description="Helical" evidence="2">
    <location>
        <begin position="37"/>
        <end position="56"/>
    </location>
</feature>
<keyword evidence="4" id="KW-1185">Reference proteome</keyword>
<evidence type="ECO:0000313" key="4">
    <source>
        <dbReference type="Proteomes" id="UP000023152"/>
    </source>
</evidence>
<gene>
    <name evidence="3" type="ORF">RFI_04410</name>
</gene>
<dbReference type="PANTHER" id="PTHR12560">
    <property type="entry name" value="LONGEVITY ASSURANCE FACTOR 1 LAG1"/>
    <property type="match status" value="1"/>
</dbReference>
<evidence type="ECO:0000256" key="1">
    <source>
        <dbReference type="SAM" id="MobiDB-lite"/>
    </source>
</evidence>